<keyword evidence="2" id="KW-1185">Reference proteome</keyword>
<evidence type="ECO:0000313" key="1">
    <source>
        <dbReference type="EMBL" id="SCW02207.1"/>
    </source>
</evidence>
<organism evidence="1 2">
    <name type="scientific">Lachancea fermentati</name>
    <name type="common">Zygosaccharomyces fermentati</name>
    <dbReference type="NCBI Taxonomy" id="4955"/>
    <lineage>
        <taxon>Eukaryota</taxon>
        <taxon>Fungi</taxon>
        <taxon>Dikarya</taxon>
        <taxon>Ascomycota</taxon>
        <taxon>Saccharomycotina</taxon>
        <taxon>Saccharomycetes</taxon>
        <taxon>Saccharomycetales</taxon>
        <taxon>Saccharomycetaceae</taxon>
        <taxon>Lachancea</taxon>
    </lineage>
</organism>
<dbReference type="EMBL" id="LT598490">
    <property type="protein sequence ID" value="SCW02207.1"/>
    <property type="molecule type" value="Genomic_DNA"/>
</dbReference>
<dbReference type="Proteomes" id="UP000190831">
    <property type="component" value="Chromosome F"/>
</dbReference>
<sequence>MDNDKVSRKQLFDTVMLYNVLPPSSSLTWEPQCRLFQGKMCVSELINKKDDMPWYQIKFDWDADDEEKSFFCQTGVIKCTKNFNATIEKREEWFKIMMECSNGKHIPLELRIRSPIEEQMFNDLLFRIREEYEMIDDMLGSSNDSGSEFGEFVGFP</sequence>
<protein>
    <submittedName>
        <fullName evidence="1">LAFE_0F01332g1_1</fullName>
    </submittedName>
</protein>
<dbReference type="OrthoDB" id="3970753at2759"/>
<dbReference type="OMA" id="FRIREEY"/>
<dbReference type="AlphaFoldDB" id="A0A1G4MEC4"/>
<evidence type="ECO:0000313" key="2">
    <source>
        <dbReference type="Proteomes" id="UP000190831"/>
    </source>
</evidence>
<accession>A0A1G4MEC4</accession>
<name>A0A1G4MEC4_LACFM</name>
<gene>
    <name evidence="1" type="ORF">LAFE_0F01332G</name>
</gene>
<proteinExistence type="predicted"/>
<reference evidence="2" key="1">
    <citation type="submission" date="2016-03" db="EMBL/GenBank/DDBJ databases">
        <authorList>
            <person name="Devillers H."/>
        </authorList>
    </citation>
    <scope>NUCLEOTIDE SEQUENCE [LARGE SCALE GENOMIC DNA]</scope>
</reference>